<evidence type="ECO:0000256" key="1">
    <source>
        <dbReference type="ARBA" id="ARBA00022553"/>
    </source>
</evidence>
<dbReference type="AlphaFoldDB" id="A0A8J7U2T2"/>
<dbReference type="PRINTS" id="PR00038">
    <property type="entry name" value="HTHLUXR"/>
</dbReference>
<keyword evidence="1 3" id="KW-0597">Phosphoprotein</keyword>
<feature type="modified residue" description="4-aspartylphosphate" evidence="3">
    <location>
        <position position="56"/>
    </location>
</feature>
<keyword evidence="2" id="KW-0238">DNA-binding</keyword>
<sequence>MAKTTIVLADDHPIVRQGFIRIIERDDTFAVVAEADNGDEALALIQAYQPDIAVLDIAMPKRNGLEVAKAMRAQQLTCVPIMLTMYRDREYFDEAMALGIKGYLLKDSAVADLPACLHAVVRGECYISPALSGYLIQGTAGPKPLAQLTPSETAVLKLIAQKKTSKEIADALCISYRTVQNHRTNMCRKLELTGHNSLLHFALDHRAEL</sequence>
<dbReference type="PROSITE" id="PS50110">
    <property type="entry name" value="RESPONSE_REGULATORY"/>
    <property type="match status" value="1"/>
</dbReference>
<proteinExistence type="predicted"/>
<dbReference type="Pfam" id="PF00072">
    <property type="entry name" value="Response_reg"/>
    <property type="match status" value="1"/>
</dbReference>
<dbReference type="PANTHER" id="PTHR43214:SF43">
    <property type="entry name" value="TWO-COMPONENT RESPONSE REGULATOR"/>
    <property type="match status" value="1"/>
</dbReference>
<feature type="domain" description="HTH luxR-type" evidence="4">
    <location>
        <begin position="141"/>
        <end position="206"/>
    </location>
</feature>
<dbReference type="InterPro" id="IPR039420">
    <property type="entry name" value="WalR-like"/>
</dbReference>
<dbReference type="CDD" id="cd06170">
    <property type="entry name" value="LuxR_C_like"/>
    <property type="match status" value="1"/>
</dbReference>
<comment type="caution">
    <text evidence="6">The sequence shown here is derived from an EMBL/GenBank/DDBJ whole genome shotgun (WGS) entry which is preliminary data.</text>
</comment>
<dbReference type="InterPro" id="IPR011006">
    <property type="entry name" value="CheY-like_superfamily"/>
</dbReference>
<dbReference type="CDD" id="cd17535">
    <property type="entry name" value="REC_NarL-like"/>
    <property type="match status" value="1"/>
</dbReference>
<reference evidence="6" key="1">
    <citation type="submission" date="2021-03" db="EMBL/GenBank/DDBJ databases">
        <authorList>
            <person name="Wang G."/>
        </authorList>
    </citation>
    <scope>NUCLEOTIDE SEQUENCE</scope>
    <source>
        <strain evidence="6">KCTC 12899</strain>
    </source>
</reference>
<accession>A0A8J7U2T2</accession>
<evidence type="ECO:0000259" key="5">
    <source>
        <dbReference type="PROSITE" id="PS50110"/>
    </source>
</evidence>
<protein>
    <submittedName>
        <fullName evidence="6">Response regulator transcription factor</fullName>
    </submittedName>
</protein>
<dbReference type="SMART" id="SM00448">
    <property type="entry name" value="REC"/>
    <property type="match status" value="1"/>
</dbReference>
<dbReference type="EMBL" id="JAFREP010000004">
    <property type="protein sequence ID" value="MBO1318059.1"/>
    <property type="molecule type" value="Genomic_DNA"/>
</dbReference>
<evidence type="ECO:0000313" key="6">
    <source>
        <dbReference type="EMBL" id="MBO1318059.1"/>
    </source>
</evidence>
<dbReference type="Pfam" id="PF00196">
    <property type="entry name" value="GerE"/>
    <property type="match status" value="1"/>
</dbReference>
<name>A0A8J7U2T2_9BACT</name>
<dbReference type="InterPro" id="IPR058245">
    <property type="entry name" value="NreC/VraR/RcsB-like_REC"/>
</dbReference>
<dbReference type="RefSeq" id="WP_207857634.1">
    <property type="nucleotide sequence ID" value="NZ_JAFREP010000004.1"/>
</dbReference>
<dbReference type="SUPFAM" id="SSF52172">
    <property type="entry name" value="CheY-like"/>
    <property type="match status" value="1"/>
</dbReference>
<dbReference type="InterPro" id="IPR001789">
    <property type="entry name" value="Sig_transdc_resp-reg_receiver"/>
</dbReference>
<dbReference type="InterPro" id="IPR000792">
    <property type="entry name" value="Tscrpt_reg_LuxR_C"/>
</dbReference>
<dbReference type="PROSITE" id="PS50043">
    <property type="entry name" value="HTH_LUXR_2"/>
    <property type="match status" value="1"/>
</dbReference>
<feature type="domain" description="Response regulatory" evidence="5">
    <location>
        <begin position="5"/>
        <end position="121"/>
    </location>
</feature>
<organism evidence="6 7">
    <name type="scientific">Acanthopleuribacter pedis</name>
    <dbReference type="NCBI Taxonomy" id="442870"/>
    <lineage>
        <taxon>Bacteria</taxon>
        <taxon>Pseudomonadati</taxon>
        <taxon>Acidobacteriota</taxon>
        <taxon>Holophagae</taxon>
        <taxon>Acanthopleuribacterales</taxon>
        <taxon>Acanthopleuribacteraceae</taxon>
        <taxon>Acanthopleuribacter</taxon>
    </lineage>
</organism>
<evidence type="ECO:0000256" key="3">
    <source>
        <dbReference type="PROSITE-ProRule" id="PRU00169"/>
    </source>
</evidence>
<evidence type="ECO:0000259" key="4">
    <source>
        <dbReference type="PROSITE" id="PS50043"/>
    </source>
</evidence>
<dbReference type="GO" id="GO:0006355">
    <property type="term" value="P:regulation of DNA-templated transcription"/>
    <property type="evidence" value="ECO:0007669"/>
    <property type="project" value="InterPro"/>
</dbReference>
<dbReference type="Gene3D" id="3.40.50.2300">
    <property type="match status" value="1"/>
</dbReference>
<dbReference type="PANTHER" id="PTHR43214">
    <property type="entry name" value="TWO-COMPONENT RESPONSE REGULATOR"/>
    <property type="match status" value="1"/>
</dbReference>
<dbReference type="Proteomes" id="UP000664417">
    <property type="component" value="Unassembled WGS sequence"/>
</dbReference>
<evidence type="ECO:0000313" key="7">
    <source>
        <dbReference type="Proteomes" id="UP000664417"/>
    </source>
</evidence>
<dbReference type="InterPro" id="IPR016032">
    <property type="entry name" value="Sig_transdc_resp-reg_C-effctor"/>
</dbReference>
<keyword evidence="7" id="KW-1185">Reference proteome</keyword>
<dbReference type="SMART" id="SM00421">
    <property type="entry name" value="HTH_LUXR"/>
    <property type="match status" value="1"/>
</dbReference>
<dbReference type="GO" id="GO:0003677">
    <property type="term" value="F:DNA binding"/>
    <property type="evidence" value="ECO:0007669"/>
    <property type="project" value="UniProtKB-KW"/>
</dbReference>
<gene>
    <name evidence="6" type="ORF">J3U88_06255</name>
</gene>
<dbReference type="GO" id="GO:0000160">
    <property type="term" value="P:phosphorelay signal transduction system"/>
    <property type="evidence" value="ECO:0007669"/>
    <property type="project" value="InterPro"/>
</dbReference>
<dbReference type="SUPFAM" id="SSF46894">
    <property type="entry name" value="C-terminal effector domain of the bipartite response regulators"/>
    <property type="match status" value="1"/>
</dbReference>
<evidence type="ECO:0000256" key="2">
    <source>
        <dbReference type="ARBA" id="ARBA00023125"/>
    </source>
</evidence>